<reference evidence="2" key="2">
    <citation type="submission" date="2025-05" db="UniProtKB">
        <authorList>
            <consortium name="EnsemblMetazoa"/>
        </authorList>
    </citation>
    <scope>IDENTIFICATION</scope>
    <source>
        <strain evidence="2">Foshan</strain>
    </source>
</reference>
<sequence>MVSILQLNIEPWDHQQNKPRKMASLDWKRPALEILLNVYRDHPILYDMRHPKYYAKLERQKALNTIIEMLEDHRPGTTTGDILKKIQTMRTQFGQEYNKVRKAQAKGTEYIPTVWWYEYLKFLRQHIKPRAALRDDTEDSQEGDEEYMSVTQTNEEYEKYETYAPEEQYEVENEGESEIVYEIQSTQKSIKSDYNGEPKFIRKREFANVTPISGNEEIIYEITNSNTIVPKRKIEMISSTPVTAEPKAKIQRKDSVTEQQLPSPKVTAEIKKADTSEIIVEPDRCKSFGQFVASQIAAVKDDFLFYSTQMEVLNVINKAQLKQLQMDKDSMNSSSKS</sequence>
<dbReference type="Pfam" id="PF10545">
    <property type="entry name" value="MADF_DNA_bdg"/>
    <property type="match status" value="1"/>
</dbReference>
<organism evidence="2 3">
    <name type="scientific">Aedes albopictus</name>
    <name type="common">Asian tiger mosquito</name>
    <name type="synonym">Stegomyia albopicta</name>
    <dbReference type="NCBI Taxonomy" id="7160"/>
    <lineage>
        <taxon>Eukaryota</taxon>
        <taxon>Metazoa</taxon>
        <taxon>Ecdysozoa</taxon>
        <taxon>Arthropoda</taxon>
        <taxon>Hexapoda</taxon>
        <taxon>Insecta</taxon>
        <taxon>Pterygota</taxon>
        <taxon>Neoptera</taxon>
        <taxon>Endopterygota</taxon>
        <taxon>Diptera</taxon>
        <taxon>Nematocera</taxon>
        <taxon>Culicoidea</taxon>
        <taxon>Culicidae</taxon>
        <taxon>Culicinae</taxon>
        <taxon>Aedini</taxon>
        <taxon>Aedes</taxon>
        <taxon>Stegomyia</taxon>
    </lineage>
</organism>
<dbReference type="PANTHER" id="PTHR21505:SF12">
    <property type="entry name" value="MADF DOMAIN-CONTAINING PROTEIN-RELATED"/>
    <property type="match status" value="1"/>
</dbReference>
<accession>A0ABM2A059</accession>
<keyword evidence="3" id="KW-1185">Reference proteome</keyword>
<dbReference type="Proteomes" id="UP000069940">
    <property type="component" value="Unassembled WGS sequence"/>
</dbReference>
<dbReference type="RefSeq" id="XP_019554678.3">
    <property type="nucleotide sequence ID" value="XM_019699133.3"/>
</dbReference>
<dbReference type="GeneID" id="109424056"/>
<dbReference type="PANTHER" id="PTHR21505">
    <property type="entry name" value="MADF DOMAIN-CONTAINING PROTEIN-RELATED"/>
    <property type="match status" value="1"/>
</dbReference>
<dbReference type="EnsemblMetazoa" id="AALFPA23_023225.R34552">
    <property type="protein sequence ID" value="AALFPA23_023225.P34552"/>
    <property type="gene ID" value="AALFPA23_023225"/>
</dbReference>
<dbReference type="SMART" id="SM00595">
    <property type="entry name" value="MADF"/>
    <property type="match status" value="1"/>
</dbReference>
<evidence type="ECO:0000313" key="2">
    <source>
        <dbReference type="EnsemblMetazoa" id="AALFPA23_023225.P34552"/>
    </source>
</evidence>
<evidence type="ECO:0000313" key="3">
    <source>
        <dbReference type="Proteomes" id="UP000069940"/>
    </source>
</evidence>
<dbReference type="PROSITE" id="PS51029">
    <property type="entry name" value="MADF"/>
    <property type="match status" value="1"/>
</dbReference>
<name>A0ABM2A059_AEDAL</name>
<reference evidence="3" key="1">
    <citation type="journal article" date="2015" name="Proc. Natl. Acad. Sci. U.S.A.">
        <title>Genome sequence of the Asian Tiger mosquito, Aedes albopictus, reveals insights into its biology, genetics, and evolution.</title>
        <authorList>
            <person name="Chen X.G."/>
            <person name="Jiang X."/>
            <person name="Gu J."/>
            <person name="Xu M."/>
            <person name="Wu Y."/>
            <person name="Deng Y."/>
            <person name="Zhang C."/>
            <person name="Bonizzoni M."/>
            <person name="Dermauw W."/>
            <person name="Vontas J."/>
            <person name="Armbruster P."/>
            <person name="Huang X."/>
            <person name="Yang Y."/>
            <person name="Zhang H."/>
            <person name="He W."/>
            <person name="Peng H."/>
            <person name="Liu Y."/>
            <person name="Wu K."/>
            <person name="Chen J."/>
            <person name="Lirakis M."/>
            <person name="Topalis P."/>
            <person name="Van Leeuwen T."/>
            <person name="Hall A.B."/>
            <person name="Jiang X."/>
            <person name="Thorpe C."/>
            <person name="Mueller R.L."/>
            <person name="Sun C."/>
            <person name="Waterhouse R.M."/>
            <person name="Yan G."/>
            <person name="Tu Z.J."/>
            <person name="Fang X."/>
            <person name="James A.A."/>
        </authorList>
    </citation>
    <scope>NUCLEOTIDE SEQUENCE [LARGE SCALE GENOMIC DNA]</scope>
    <source>
        <strain evidence="3">Foshan</strain>
    </source>
</reference>
<proteinExistence type="predicted"/>
<dbReference type="InterPro" id="IPR006578">
    <property type="entry name" value="MADF-dom"/>
</dbReference>
<protein>
    <recommendedName>
        <fullName evidence="1">MADF domain-containing protein</fullName>
    </recommendedName>
</protein>
<feature type="domain" description="MADF" evidence="1">
    <location>
        <begin position="34"/>
        <end position="128"/>
    </location>
</feature>
<evidence type="ECO:0000259" key="1">
    <source>
        <dbReference type="PROSITE" id="PS51029"/>
    </source>
</evidence>